<evidence type="ECO:0000313" key="6">
    <source>
        <dbReference type="Proteomes" id="UP000244081"/>
    </source>
</evidence>
<keyword evidence="2" id="KW-0813">Transport</keyword>
<keyword evidence="3" id="KW-0732">Signal</keyword>
<comment type="subcellular location">
    <subcellularLocation>
        <location evidence="1">Periplasm</location>
    </subcellularLocation>
</comment>
<dbReference type="PROSITE" id="PS51318">
    <property type="entry name" value="TAT"/>
    <property type="match status" value="1"/>
</dbReference>
<dbReference type="Proteomes" id="UP000244081">
    <property type="component" value="Unassembled WGS sequence"/>
</dbReference>
<reference evidence="5 6" key="1">
    <citation type="submission" date="2018-04" db="EMBL/GenBank/DDBJ databases">
        <title>Genomic Encyclopedia of Archaeal and Bacterial Type Strains, Phase II (KMG-II): from individual species to whole genera.</title>
        <authorList>
            <person name="Goeker M."/>
        </authorList>
    </citation>
    <scope>NUCLEOTIDE SEQUENCE [LARGE SCALE GENOMIC DNA]</scope>
    <source>
        <strain evidence="5 6">DSM 23382</strain>
    </source>
</reference>
<evidence type="ECO:0000256" key="4">
    <source>
        <dbReference type="ARBA" id="ARBA00022764"/>
    </source>
</evidence>
<dbReference type="PRINTS" id="PR00909">
    <property type="entry name" value="SPERMDNBNDNG"/>
</dbReference>
<dbReference type="GO" id="GO:0015846">
    <property type="term" value="P:polyamine transport"/>
    <property type="evidence" value="ECO:0007669"/>
    <property type="project" value="InterPro"/>
</dbReference>
<comment type="caution">
    <text evidence="5">The sequence shown here is derived from an EMBL/GenBank/DDBJ whole genome shotgun (WGS) entry which is preliminary data.</text>
</comment>
<sequence>MQKVGKRGGIDRRSFLKNASALGAGLAMPAIISNRTLASSGEINIMMWSDYLPESFVSGFKEKTGITINFTGIGSNEEIINKLKATNGEGFDIVSPTVNRNLLWKDLGLLQPFDMSKVPLEKVNPAMALGDEYWSFDGKGCFWLPHIWGTEGVAWRTDAFTPAGEFPSYYDIWDEANAGKTMGRAHSMMLGLGLGLEGRGEIEPGTMWSAYESPEKMDAVWSKLTETAIAKKKNIKLIWNDADTQKNGLLNEGVIVGQTWDGPPIALKTAGEPVMYRAPKEGAMAWVDGIAMPTGAKNIDQIYAFIGAAYDAKLAGEAIKTHGYNSPVIGADAYGGEVYAKNFADAYPGDALAKLNPWPAEAPWYSEKRTEYANKFLSA</sequence>
<dbReference type="PANTHER" id="PTHR30222:SF17">
    <property type="entry name" value="SPERMIDINE_PUTRESCINE-BINDING PERIPLASMIC PROTEIN"/>
    <property type="match status" value="1"/>
</dbReference>
<dbReference type="Pfam" id="PF13416">
    <property type="entry name" value="SBP_bac_8"/>
    <property type="match status" value="1"/>
</dbReference>
<dbReference type="RefSeq" id="WP_107989880.1">
    <property type="nucleotide sequence ID" value="NZ_QAYG01000003.1"/>
</dbReference>
<dbReference type="PANTHER" id="PTHR30222">
    <property type="entry name" value="SPERMIDINE/PUTRESCINE-BINDING PERIPLASMIC PROTEIN"/>
    <property type="match status" value="1"/>
</dbReference>
<organism evidence="5 6">
    <name type="scientific">Breoghania corrubedonensis</name>
    <dbReference type="NCBI Taxonomy" id="665038"/>
    <lineage>
        <taxon>Bacteria</taxon>
        <taxon>Pseudomonadati</taxon>
        <taxon>Pseudomonadota</taxon>
        <taxon>Alphaproteobacteria</taxon>
        <taxon>Hyphomicrobiales</taxon>
        <taxon>Stappiaceae</taxon>
        <taxon>Breoghania</taxon>
    </lineage>
</organism>
<gene>
    <name evidence="5" type="ORF">C8N35_103255</name>
</gene>
<protein>
    <submittedName>
        <fullName evidence="5">Spermidine/putrescine transport system substrate-binding protein</fullName>
    </submittedName>
</protein>
<evidence type="ECO:0000256" key="1">
    <source>
        <dbReference type="ARBA" id="ARBA00004418"/>
    </source>
</evidence>
<dbReference type="EMBL" id="QAYG01000003">
    <property type="protein sequence ID" value="PTW61073.1"/>
    <property type="molecule type" value="Genomic_DNA"/>
</dbReference>
<proteinExistence type="predicted"/>
<evidence type="ECO:0000313" key="5">
    <source>
        <dbReference type="EMBL" id="PTW61073.1"/>
    </source>
</evidence>
<accession>A0A2T5VBD6</accession>
<dbReference type="SUPFAM" id="SSF53850">
    <property type="entry name" value="Periplasmic binding protein-like II"/>
    <property type="match status" value="1"/>
</dbReference>
<dbReference type="GO" id="GO:0019808">
    <property type="term" value="F:polyamine binding"/>
    <property type="evidence" value="ECO:0007669"/>
    <property type="project" value="InterPro"/>
</dbReference>
<dbReference type="InterPro" id="IPR006059">
    <property type="entry name" value="SBP"/>
</dbReference>
<dbReference type="InterPro" id="IPR001188">
    <property type="entry name" value="Sperm_putr-bd"/>
</dbReference>
<dbReference type="AlphaFoldDB" id="A0A2T5VBD6"/>
<dbReference type="GO" id="GO:0042597">
    <property type="term" value="C:periplasmic space"/>
    <property type="evidence" value="ECO:0007669"/>
    <property type="project" value="UniProtKB-SubCell"/>
</dbReference>
<keyword evidence="6" id="KW-1185">Reference proteome</keyword>
<evidence type="ECO:0000256" key="2">
    <source>
        <dbReference type="ARBA" id="ARBA00022448"/>
    </source>
</evidence>
<dbReference type="OrthoDB" id="6776301at2"/>
<dbReference type="Gene3D" id="3.40.190.10">
    <property type="entry name" value="Periplasmic binding protein-like II"/>
    <property type="match status" value="2"/>
</dbReference>
<dbReference type="InterPro" id="IPR006311">
    <property type="entry name" value="TAT_signal"/>
</dbReference>
<keyword evidence="4" id="KW-0574">Periplasm</keyword>
<evidence type="ECO:0000256" key="3">
    <source>
        <dbReference type="ARBA" id="ARBA00022729"/>
    </source>
</evidence>
<name>A0A2T5VBD6_9HYPH</name>